<dbReference type="Proteomes" id="UP000015453">
    <property type="component" value="Unassembled WGS sequence"/>
</dbReference>
<proteinExistence type="predicted"/>
<dbReference type="EMBL" id="AUSU01000565">
    <property type="protein sequence ID" value="EPS73102.1"/>
    <property type="molecule type" value="Genomic_DNA"/>
</dbReference>
<dbReference type="PANTHER" id="PTHR33728:SF21">
    <property type="entry name" value="TRANSMEMBRANE PROTEIN"/>
    <property type="match status" value="1"/>
</dbReference>
<reference evidence="3 4" key="1">
    <citation type="journal article" date="2013" name="BMC Genomics">
        <title>The miniature genome of a carnivorous plant Genlisea aurea contains a low number of genes and short non-coding sequences.</title>
        <authorList>
            <person name="Leushkin E.V."/>
            <person name="Sutormin R.A."/>
            <person name="Nabieva E.R."/>
            <person name="Penin A.A."/>
            <person name="Kondrashov A.S."/>
            <person name="Logacheva M.D."/>
        </authorList>
    </citation>
    <scope>NUCLEOTIDE SEQUENCE [LARGE SCALE GENOMIC DNA]</scope>
</reference>
<sequence length="82" mass="8896">DDSTEAMSFGFIATAILISMFLFMAVFERFLQPRSSSPPDSGDEKFNHPSSPPKVGFYQSGVSVLMPGETVPTYIARPAPPP</sequence>
<keyword evidence="2" id="KW-0472">Membrane</keyword>
<comment type="caution">
    <text evidence="3">The sequence shown here is derived from an EMBL/GenBank/DDBJ whole genome shotgun (WGS) entry which is preliminary data.</text>
</comment>
<protein>
    <submittedName>
        <fullName evidence="3">Uncharacterized protein</fullName>
    </submittedName>
</protein>
<evidence type="ECO:0000256" key="2">
    <source>
        <dbReference type="SAM" id="Phobius"/>
    </source>
</evidence>
<keyword evidence="2" id="KW-0812">Transmembrane</keyword>
<gene>
    <name evidence="3" type="ORF">M569_01657</name>
</gene>
<dbReference type="AlphaFoldDB" id="S8EKH2"/>
<name>S8EKH2_9LAMI</name>
<feature type="region of interest" description="Disordered" evidence="1">
    <location>
        <begin position="34"/>
        <end position="54"/>
    </location>
</feature>
<keyword evidence="4" id="KW-1185">Reference proteome</keyword>
<organism evidence="3 4">
    <name type="scientific">Genlisea aurea</name>
    <dbReference type="NCBI Taxonomy" id="192259"/>
    <lineage>
        <taxon>Eukaryota</taxon>
        <taxon>Viridiplantae</taxon>
        <taxon>Streptophyta</taxon>
        <taxon>Embryophyta</taxon>
        <taxon>Tracheophyta</taxon>
        <taxon>Spermatophyta</taxon>
        <taxon>Magnoliopsida</taxon>
        <taxon>eudicotyledons</taxon>
        <taxon>Gunneridae</taxon>
        <taxon>Pentapetalae</taxon>
        <taxon>asterids</taxon>
        <taxon>lamiids</taxon>
        <taxon>Lamiales</taxon>
        <taxon>Lentibulariaceae</taxon>
        <taxon>Genlisea</taxon>
    </lineage>
</organism>
<dbReference type="OrthoDB" id="770781at2759"/>
<dbReference type="PANTHER" id="PTHR33728">
    <property type="entry name" value="CTTNBP 2 AMINO-TERMINAL-LIKE PROTEIN"/>
    <property type="match status" value="1"/>
</dbReference>
<accession>S8EKH2</accession>
<feature type="non-terminal residue" evidence="3">
    <location>
        <position position="1"/>
    </location>
</feature>
<evidence type="ECO:0000313" key="4">
    <source>
        <dbReference type="Proteomes" id="UP000015453"/>
    </source>
</evidence>
<keyword evidence="2" id="KW-1133">Transmembrane helix</keyword>
<evidence type="ECO:0000256" key="1">
    <source>
        <dbReference type="SAM" id="MobiDB-lite"/>
    </source>
</evidence>
<evidence type="ECO:0000313" key="3">
    <source>
        <dbReference type="EMBL" id="EPS73102.1"/>
    </source>
</evidence>
<feature type="transmembrane region" description="Helical" evidence="2">
    <location>
        <begin position="6"/>
        <end position="27"/>
    </location>
</feature>